<dbReference type="VEuPathDB" id="FungiDB:HZS61_005931"/>
<dbReference type="PANTHER" id="PTHR33307:SF6">
    <property type="entry name" value="ALPHA-RHAMNOSIDASE (EUROFUNG)-RELATED"/>
    <property type="match status" value="1"/>
</dbReference>
<evidence type="ECO:0000259" key="2">
    <source>
        <dbReference type="Pfam" id="PF08531"/>
    </source>
</evidence>
<dbReference type="InterPro" id="IPR008902">
    <property type="entry name" value="Rhamnosid_concanavalin"/>
</dbReference>
<dbReference type="Pfam" id="PF25788">
    <property type="entry name" value="Ig_Rha78A_N"/>
    <property type="match status" value="1"/>
</dbReference>
<dbReference type="Pfam" id="PF08531">
    <property type="entry name" value="Bac_rhamnosid_N"/>
    <property type="match status" value="1"/>
</dbReference>
<dbReference type="Pfam" id="PF05592">
    <property type="entry name" value="Bac_rhamnosid"/>
    <property type="match status" value="1"/>
</dbReference>
<dbReference type="AlphaFoldDB" id="A0A420P771"/>
<dbReference type="Gene3D" id="2.60.120.260">
    <property type="entry name" value="Galactose-binding domain-like"/>
    <property type="match status" value="2"/>
</dbReference>
<dbReference type="InterPro" id="IPR016007">
    <property type="entry name" value="Alpha_rhamnosid"/>
</dbReference>
<dbReference type="PANTHER" id="PTHR33307">
    <property type="entry name" value="ALPHA-RHAMNOSIDASE (EUROFUNG)"/>
    <property type="match status" value="1"/>
</dbReference>
<reference evidence="3 4" key="1">
    <citation type="journal article" date="2018" name="Sci. Rep.">
        <title>Characterisation of pathogen-specific regions and novel effector candidates in Fusarium oxysporum f. sp. cepae.</title>
        <authorList>
            <person name="Armitage A.D."/>
            <person name="Taylor A."/>
            <person name="Sobczyk M.K."/>
            <person name="Baxter L."/>
            <person name="Greenfield B.P."/>
            <person name="Bates H.J."/>
            <person name="Wilson F."/>
            <person name="Jackson A.C."/>
            <person name="Ott S."/>
            <person name="Harrison R.J."/>
            <person name="Clarkson J.P."/>
        </authorList>
    </citation>
    <scope>NUCLEOTIDE SEQUENCE [LARGE SCALE GENOMIC DNA]</scope>
    <source>
        <strain evidence="3 4">Fo_A13</strain>
    </source>
</reference>
<feature type="domain" description="Bacterial alpha-L-rhamnosidase N-terminal" evidence="2">
    <location>
        <begin position="155"/>
        <end position="289"/>
    </location>
</feature>
<dbReference type="VEuPathDB" id="FungiDB:FOMG_14409"/>
<feature type="domain" description="Alpha-L-rhamnosidase concanavalin-like" evidence="1">
    <location>
        <begin position="321"/>
        <end position="368"/>
    </location>
</feature>
<protein>
    <recommendedName>
        <fullName evidence="5">Alpha-L-rhamnosidase</fullName>
    </recommendedName>
</protein>
<dbReference type="EMBL" id="MRCX01000001">
    <property type="protein sequence ID" value="RKK88357.1"/>
    <property type="molecule type" value="Genomic_DNA"/>
</dbReference>
<accession>A0A420P771</accession>
<dbReference type="VEuPathDB" id="FungiDB:FOZG_13992"/>
<dbReference type="VEuPathDB" id="FungiDB:FOC4_g10009732"/>
<evidence type="ECO:0008006" key="5">
    <source>
        <dbReference type="Google" id="ProtNLM"/>
    </source>
</evidence>
<sequence length="395" mass="44090">MTTWPSVAEARSLKSHLSTTKGPWRLPKPVLAYHGDLNVMQKNWKPSACNIQMSRGAGIELRIHSFNTSQSRYLAWPGDTLESKKETCVRVRAHGLTYQPSTDWSDWVTVETGLIQPKDWQRALSIASRQNLGKGKPKSSLYLRKNFDLNAKLTHIQKARLYITAHGLYGAEINGERVEDHVLAPGFQSFKHLHVYDTYDATEPVSRGRNAIGILVSQGWYAGRLFGHIEKRDFRNLYGFRIGAMCLLKVTLNDRTNVHIPSDKTWSSSFGPLSDSQIYNGEIYDSGKKLPPLTAALVPSDGPPVRKLKELQPKEIFQSVSGKVIVDFGHNFAGCARITVSGPSGTNIILRNAEVLENGEIETKPPRTTDVPARKFENLDLHFTASAMLRLTTGP</sequence>
<dbReference type="VEuPathDB" id="FungiDB:FOIG_14245"/>
<evidence type="ECO:0000313" key="4">
    <source>
        <dbReference type="Proteomes" id="UP000285084"/>
    </source>
</evidence>
<comment type="caution">
    <text evidence="3">The sequence shown here is derived from an EMBL/GenBank/DDBJ whole genome shotgun (WGS) entry which is preliminary data.</text>
</comment>
<dbReference type="Proteomes" id="UP000285084">
    <property type="component" value="Unassembled WGS sequence"/>
</dbReference>
<gene>
    <name evidence="3" type="ORF">BFJ69_g213</name>
</gene>
<dbReference type="VEuPathDB" id="FungiDB:FOXG_09752"/>
<evidence type="ECO:0000313" key="3">
    <source>
        <dbReference type="EMBL" id="RKK88357.1"/>
    </source>
</evidence>
<proteinExistence type="predicted"/>
<dbReference type="InterPro" id="IPR013737">
    <property type="entry name" value="Bac_rhamnosid_N"/>
</dbReference>
<organism evidence="3 4">
    <name type="scientific">Fusarium oxysporum</name>
    <name type="common">Fusarium vascular wilt</name>
    <dbReference type="NCBI Taxonomy" id="5507"/>
    <lineage>
        <taxon>Eukaryota</taxon>
        <taxon>Fungi</taxon>
        <taxon>Dikarya</taxon>
        <taxon>Ascomycota</taxon>
        <taxon>Pezizomycotina</taxon>
        <taxon>Sordariomycetes</taxon>
        <taxon>Hypocreomycetidae</taxon>
        <taxon>Hypocreales</taxon>
        <taxon>Nectriaceae</taxon>
        <taxon>Fusarium</taxon>
        <taxon>Fusarium oxysporum species complex</taxon>
    </lineage>
</organism>
<name>A0A420P771_FUSOX</name>
<evidence type="ECO:0000259" key="1">
    <source>
        <dbReference type="Pfam" id="PF05592"/>
    </source>
</evidence>